<evidence type="ECO:0000256" key="1">
    <source>
        <dbReference type="ARBA" id="ARBA00001933"/>
    </source>
</evidence>
<proteinExistence type="inferred from homology"/>
<dbReference type="CDD" id="cd00609">
    <property type="entry name" value="AAT_like"/>
    <property type="match status" value="1"/>
</dbReference>
<dbReference type="SMART" id="SM00345">
    <property type="entry name" value="HTH_GNTR"/>
    <property type="match status" value="1"/>
</dbReference>
<dbReference type="GO" id="GO:0003700">
    <property type="term" value="F:DNA-binding transcription factor activity"/>
    <property type="evidence" value="ECO:0007669"/>
    <property type="project" value="InterPro"/>
</dbReference>
<dbReference type="Gene3D" id="3.40.640.10">
    <property type="entry name" value="Type I PLP-dependent aspartate aminotransferase-like (Major domain)"/>
    <property type="match status" value="1"/>
</dbReference>
<dbReference type="RefSeq" id="WP_092273368.1">
    <property type="nucleotide sequence ID" value="NZ_FORT01000014.1"/>
</dbReference>
<name>A0A1I4A2N8_9BACL</name>
<evidence type="ECO:0000256" key="8">
    <source>
        <dbReference type="ARBA" id="ARBA00023163"/>
    </source>
</evidence>
<evidence type="ECO:0000256" key="2">
    <source>
        <dbReference type="ARBA" id="ARBA00005384"/>
    </source>
</evidence>
<feature type="domain" description="HTH gntR-type" evidence="9">
    <location>
        <begin position="11"/>
        <end position="79"/>
    </location>
</feature>
<accession>A0A1I4A2N8</accession>
<dbReference type="Pfam" id="PF00155">
    <property type="entry name" value="Aminotran_1_2"/>
    <property type="match status" value="1"/>
</dbReference>
<dbReference type="SUPFAM" id="SSF53383">
    <property type="entry name" value="PLP-dependent transferases"/>
    <property type="match status" value="1"/>
</dbReference>
<dbReference type="FunFam" id="3.40.640.10:FF:000023">
    <property type="entry name" value="Transcriptional regulator, GntR family"/>
    <property type="match status" value="1"/>
</dbReference>
<dbReference type="SUPFAM" id="SSF46785">
    <property type="entry name" value="Winged helix' DNA-binding domain"/>
    <property type="match status" value="1"/>
</dbReference>
<evidence type="ECO:0000259" key="9">
    <source>
        <dbReference type="PROSITE" id="PS50949"/>
    </source>
</evidence>
<keyword evidence="5" id="KW-0663">Pyridoxal phosphate</keyword>
<dbReference type="InterPro" id="IPR051446">
    <property type="entry name" value="HTH_trans_reg/aminotransferase"/>
</dbReference>
<evidence type="ECO:0000256" key="3">
    <source>
        <dbReference type="ARBA" id="ARBA00022576"/>
    </source>
</evidence>
<keyword evidence="4 10" id="KW-0808">Transferase</keyword>
<evidence type="ECO:0000256" key="5">
    <source>
        <dbReference type="ARBA" id="ARBA00022898"/>
    </source>
</evidence>
<dbReference type="CDD" id="cd07377">
    <property type="entry name" value="WHTH_GntR"/>
    <property type="match status" value="1"/>
</dbReference>
<dbReference type="Pfam" id="PF00392">
    <property type="entry name" value="GntR"/>
    <property type="match status" value="1"/>
</dbReference>
<dbReference type="PANTHER" id="PTHR46577:SF2">
    <property type="entry name" value="TRANSCRIPTIONAL REGULATORY PROTEIN"/>
    <property type="match status" value="1"/>
</dbReference>
<evidence type="ECO:0000256" key="6">
    <source>
        <dbReference type="ARBA" id="ARBA00023015"/>
    </source>
</evidence>
<keyword evidence="3 10" id="KW-0032">Aminotransferase</keyword>
<comment type="similarity">
    <text evidence="2">In the C-terminal section; belongs to the class-I pyridoxal-phosphate-dependent aminotransferase family.</text>
</comment>
<dbReference type="InterPro" id="IPR015424">
    <property type="entry name" value="PyrdxlP-dep_Trfase"/>
</dbReference>
<dbReference type="AlphaFoldDB" id="A0A1I4A2N8"/>
<evidence type="ECO:0000313" key="11">
    <source>
        <dbReference type="Proteomes" id="UP000198915"/>
    </source>
</evidence>
<evidence type="ECO:0000313" key="10">
    <source>
        <dbReference type="EMBL" id="SFK50624.1"/>
    </source>
</evidence>
<evidence type="ECO:0000256" key="7">
    <source>
        <dbReference type="ARBA" id="ARBA00023125"/>
    </source>
</evidence>
<evidence type="ECO:0000256" key="4">
    <source>
        <dbReference type="ARBA" id="ARBA00022679"/>
    </source>
</evidence>
<comment type="cofactor">
    <cofactor evidence="1">
        <name>pyridoxal 5'-phosphate</name>
        <dbReference type="ChEBI" id="CHEBI:597326"/>
    </cofactor>
</comment>
<keyword evidence="8" id="KW-0804">Transcription</keyword>
<dbReference type="Gene3D" id="3.90.1150.10">
    <property type="entry name" value="Aspartate Aminotransferase, domain 1"/>
    <property type="match status" value="1"/>
</dbReference>
<dbReference type="PRINTS" id="PR00035">
    <property type="entry name" value="HTHGNTR"/>
</dbReference>
<dbReference type="GO" id="GO:0030170">
    <property type="term" value="F:pyridoxal phosphate binding"/>
    <property type="evidence" value="ECO:0007669"/>
    <property type="project" value="InterPro"/>
</dbReference>
<dbReference type="InterPro" id="IPR036390">
    <property type="entry name" value="WH_DNA-bd_sf"/>
</dbReference>
<dbReference type="InterPro" id="IPR004839">
    <property type="entry name" value="Aminotransferase_I/II_large"/>
</dbReference>
<sequence length="477" mass="53730">MEWQPDKQADTPVYQQIAKWLEQQIILGNLPPGTSLPAERSLAQRLGVNRGTVSAAYEELRSAGLLQSWQGSGTWVSRHLWGVQRVPNWHKYTNGGAFLPAYPLVKRIQEACYDSSIINLARAELATSQIPSLGTQELQRLSQSHFELGYSHPKGDPGLREVLSEHLRSQYGITASPEEILVTSGAQQALHLISLCLLSPGDAVAMEGPSYSYSLALFTSAGLRLYRIAMDEEGILVDDIRHLHREHKLRMVFVNPTYHNPTGTVLSDQRRRQLLDICMELRIPLVEDDAYGALTLKDSKRPPLPIKAIDPSGTVLYVNSVSKTVAPGLRIGWLVGPRSVVERLADAKQQMDFGTSSISQQLARIFLESGKWREQMERLPAYLYQQRQAMLDALNACLTDDAEWRVPEGSYHVWCRLREPRDERVLLDAAIREGIVFTPGTVYGAEVGWMRLTYSWEEPDAIREGMVRLQRAIHKTR</sequence>
<dbReference type="InterPro" id="IPR000524">
    <property type="entry name" value="Tscrpt_reg_HTH_GntR"/>
</dbReference>
<organism evidence="10 11">
    <name type="scientific">Brevibacillus centrosporus</name>
    <dbReference type="NCBI Taxonomy" id="54910"/>
    <lineage>
        <taxon>Bacteria</taxon>
        <taxon>Bacillati</taxon>
        <taxon>Bacillota</taxon>
        <taxon>Bacilli</taxon>
        <taxon>Bacillales</taxon>
        <taxon>Paenibacillaceae</taxon>
        <taxon>Brevibacillus</taxon>
    </lineage>
</organism>
<keyword evidence="7 10" id="KW-0238">DNA-binding</keyword>
<dbReference type="PANTHER" id="PTHR46577">
    <property type="entry name" value="HTH-TYPE TRANSCRIPTIONAL REGULATORY PROTEIN GABR"/>
    <property type="match status" value="1"/>
</dbReference>
<keyword evidence="11" id="KW-1185">Reference proteome</keyword>
<dbReference type="Proteomes" id="UP000198915">
    <property type="component" value="Unassembled WGS sequence"/>
</dbReference>
<protein>
    <submittedName>
        <fullName evidence="10">DNA-binding transcriptional regulator, MocR family, contains an aminotransferase domain</fullName>
    </submittedName>
</protein>
<gene>
    <name evidence="10" type="ORF">SAMN05518846_114123</name>
</gene>
<dbReference type="InterPro" id="IPR015421">
    <property type="entry name" value="PyrdxlP-dep_Trfase_major"/>
</dbReference>
<dbReference type="Gene3D" id="1.10.10.10">
    <property type="entry name" value="Winged helix-like DNA-binding domain superfamily/Winged helix DNA-binding domain"/>
    <property type="match status" value="1"/>
</dbReference>
<dbReference type="InterPro" id="IPR036388">
    <property type="entry name" value="WH-like_DNA-bd_sf"/>
</dbReference>
<keyword evidence="6" id="KW-0805">Transcription regulation</keyword>
<dbReference type="STRING" id="1884381.SAMN05518846_114123"/>
<reference evidence="11" key="1">
    <citation type="submission" date="2016-10" db="EMBL/GenBank/DDBJ databases">
        <authorList>
            <person name="Varghese N."/>
            <person name="Submissions S."/>
        </authorList>
    </citation>
    <scope>NUCLEOTIDE SEQUENCE [LARGE SCALE GENOMIC DNA]</scope>
    <source>
        <strain evidence="11">OK042</strain>
    </source>
</reference>
<dbReference type="EMBL" id="FORT01000014">
    <property type="protein sequence ID" value="SFK50624.1"/>
    <property type="molecule type" value="Genomic_DNA"/>
</dbReference>
<dbReference type="InterPro" id="IPR015422">
    <property type="entry name" value="PyrdxlP-dep_Trfase_small"/>
</dbReference>
<dbReference type="GO" id="GO:0003677">
    <property type="term" value="F:DNA binding"/>
    <property type="evidence" value="ECO:0007669"/>
    <property type="project" value="UniProtKB-KW"/>
</dbReference>
<dbReference type="PROSITE" id="PS50949">
    <property type="entry name" value="HTH_GNTR"/>
    <property type="match status" value="1"/>
</dbReference>
<dbReference type="GO" id="GO:0008483">
    <property type="term" value="F:transaminase activity"/>
    <property type="evidence" value="ECO:0007669"/>
    <property type="project" value="UniProtKB-KW"/>
</dbReference>